<sequence length="90" mass="10146">MAINSDADQETILSLSKADQKRLERLAALAGRTPKAMLRFVLRDGFAECEESVRASLRSDEEFERGDSYSHTEAMQTTRRLLAARGKQQD</sequence>
<dbReference type="Proteomes" id="UP000541535">
    <property type="component" value="Unassembled WGS sequence"/>
</dbReference>
<evidence type="ECO:0000313" key="2">
    <source>
        <dbReference type="Proteomes" id="UP000541535"/>
    </source>
</evidence>
<keyword evidence="2" id="KW-1185">Reference proteome</keyword>
<evidence type="ECO:0000313" key="1">
    <source>
        <dbReference type="EMBL" id="MBB3119144.1"/>
    </source>
</evidence>
<reference evidence="1 2" key="1">
    <citation type="submission" date="2020-08" db="EMBL/GenBank/DDBJ databases">
        <title>Genomic Encyclopedia of Type Strains, Phase III (KMG-III): the genomes of soil and plant-associated and newly described type strains.</title>
        <authorList>
            <person name="Whitman W."/>
        </authorList>
    </citation>
    <scope>NUCLEOTIDE SEQUENCE [LARGE SCALE GENOMIC DNA]</scope>
    <source>
        <strain evidence="1 2">CECT 8897</strain>
    </source>
</reference>
<gene>
    <name evidence="1" type="ORF">FHS03_002195</name>
</gene>
<comment type="caution">
    <text evidence="1">The sequence shown here is derived from an EMBL/GenBank/DDBJ whole genome shotgun (WGS) entry which is preliminary data.</text>
</comment>
<name>A0A7W5B9R3_9BURK</name>
<accession>A0A7W5B9R3</accession>
<proteinExistence type="predicted"/>
<organism evidence="1 2">
    <name type="scientific">Pseudoduganella violacea</name>
    <dbReference type="NCBI Taxonomy" id="1715466"/>
    <lineage>
        <taxon>Bacteria</taxon>
        <taxon>Pseudomonadati</taxon>
        <taxon>Pseudomonadota</taxon>
        <taxon>Betaproteobacteria</taxon>
        <taxon>Burkholderiales</taxon>
        <taxon>Oxalobacteraceae</taxon>
        <taxon>Telluria group</taxon>
        <taxon>Pseudoduganella</taxon>
    </lineage>
</organism>
<protein>
    <submittedName>
        <fullName evidence="1">Putative transcriptional regulator</fullName>
    </submittedName>
</protein>
<dbReference type="RefSeq" id="WP_183440996.1">
    <property type="nucleotide sequence ID" value="NZ_JACHXD010000005.1"/>
</dbReference>
<dbReference type="AlphaFoldDB" id="A0A7W5B9R3"/>
<dbReference type="EMBL" id="JACHXD010000005">
    <property type="protein sequence ID" value="MBB3119144.1"/>
    <property type="molecule type" value="Genomic_DNA"/>
</dbReference>